<keyword evidence="5 8" id="KW-1133">Transmembrane helix</keyword>
<keyword evidence="6 8" id="KW-0472">Membrane</keyword>
<organism evidence="11 12">
    <name type="scientific">Phaeomoniella chlamydospora</name>
    <name type="common">Phaeoacremonium chlamydosporum</name>
    <dbReference type="NCBI Taxonomy" id="158046"/>
    <lineage>
        <taxon>Eukaryota</taxon>
        <taxon>Fungi</taxon>
        <taxon>Dikarya</taxon>
        <taxon>Ascomycota</taxon>
        <taxon>Pezizomycotina</taxon>
        <taxon>Eurotiomycetes</taxon>
        <taxon>Chaetothyriomycetidae</taxon>
        <taxon>Phaeomoniellales</taxon>
        <taxon>Phaeomoniellaceae</taxon>
        <taxon>Phaeomoniella</taxon>
    </lineage>
</organism>
<accession>A0A0G2FX92</accession>
<feature type="transmembrane region" description="Helical" evidence="8">
    <location>
        <begin position="430"/>
        <end position="452"/>
    </location>
</feature>
<feature type="transmembrane region" description="Helical" evidence="8">
    <location>
        <begin position="195"/>
        <end position="216"/>
    </location>
</feature>
<feature type="transmembrane region" description="Helical" evidence="8">
    <location>
        <begin position="132"/>
        <end position="150"/>
    </location>
</feature>
<dbReference type="GO" id="GO:0016020">
    <property type="term" value="C:membrane"/>
    <property type="evidence" value="ECO:0007669"/>
    <property type="project" value="UniProtKB-SubCell"/>
</dbReference>
<feature type="transmembrane region" description="Helical" evidence="8">
    <location>
        <begin position="66"/>
        <end position="92"/>
    </location>
</feature>
<proteinExistence type="predicted"/>
<keyword evidence="4" id="KW-0732">Signal</keyword>
<dbReference type="PANTHER" id="PTHR43791">
    <property type="entry name" value="PERMEASE-RELATED"/>
    <property type="match status" value="1"/>
</dbReference>
<protein>
    <submittedName>
        <fullName evidence="11">Putative mfs allantoate</fullName>
    </submittedName>
</protein>
<dbReference type="SUPFAM" id="SSF103473">
    <property type="entry name" value="MFS general substrate transporter"/>
    <property type="match status" value="1"/>
</dbReference>
<comment type="subcellular location">
    <subcellularLocation>
        <location evidence="1">Membrane</location>
        <topology evidence="1">Multi-pass membrane protein</topology>
    </subcellularLocation>
</comment>
<evidence type="ECO:0000259" key="9">
    <source>
        <dbReference type="Pfam" id="PF05390"/>
    </source>
</evidence>
<dbReference type="EMBL" id="LCWF01000161">
    <property type="protein sequence ID" value="KKY16403.1"/>
    <property type="molecule type" value="Genomic_DNA"/>
</dbReference>
<evidence type="ECO:0000259" key="10">
    <source>
        <dbReference type="Pfam" id="PF10342"/>
    </source>
</evidence>
<feature type="transmembrane region" description="Helical" evidence="8">
    <location>
        <begin position="397"/>
        <end position="418"/>
    </location>
</feature>
<feature type="transmembrane region" description="Helical" evidence="8">
    <location>
        <begin position="309"/>
        <end position="328"/>
    </location>
</feature>
<feature type="domain" description="Yeast cell wall synthesis Kre9/Knh1-like N-terminal" evidence="10">
    <location>
        <begin position="545"/>
        <end position="646"/>
    </location>
</feature>
<evidence type="ECO:0000256" key="1">
    <source>
        <dbReference type="ARBA" id="ARBA00004141"/>
    </source>
</evidence>
<feature type="domain" description="Yeast cell wall synthesis Kre9/Knh1 C-terminal" evidence="9">
    <location>
        <begin position="700"/>
        <end position="780"/>
    </location>
</feature>
<reference evidence="11 12" key="1">
    <citation type="submission" date="2015-05" db="EMBL/GenBank/DDBJ databases">
        <title>Distinctive expansion of gene families associated with plant cell wall degradation and secondary metabolism in the genomes of grapevine trunk pathogens.</title>
        <authorList>
            <person name="Lawrence D.P."/>
            <person name="Travadon R."/>
            <person name="Rolshausen P.E."/>
            <person name="Baumgartner K."/>
        </authorList>
    </citation>
    <scope>NUCLEOTIDE SEQUENCE [LARGE SCALE GENOMIC DNA]</scope>
    <source>
        <strain evidence="11">UCRPC4</strain>
    </source>
</reference>
<dbReference type="Pfam" id="PF07690">
    <property type="entry name" value="MFS_1"/>
    <property type="match status" value="1"/>
</dbReference>
<evidence type="ECO:0000313" key="11">
    <source>
        <dbReference type="EMBL" id="KKY16403.1"/>
    </source>
</evidence>
<feature type="transmembrane region" description="Helical" evidence="8">
    <location>
        <begin position="363"/>
        <end position="385"/>
    </location>
</feature>
<dbReference type="InterPro" id="IPR011701">
    <property type="entry name" value="MFS"/>
</dbReference>
<keyword evidence="2" id="KW-0813">Transport</keyword>
<feature type="region of interest" description="Disordered" evidence="7">
    <location>
        <begin position="463"/>
        <end position="487"/>
    </location>
</feature>
<dbReference type="GO" id="GO:0006078">
    <property type="term" value="P:(1-&gt;6)-beta-D-glucan biosynthetic process"/>
    <property type="evidence" value="ECO:0007669"/>
    <property type="project" value="InterPro"/>
</dbReference>
<dbReference type="PANTHER" id="PTHR43791:SF26">
    <property type="entry name" value="ALLANTOATE TRANSPORTER, PUTATIVE (AFU_ORTHOLOGUE AFUA_5G09470)-RELATED"/>
    <property type="match status" value="1"/>
</dbReference>
<dbReference type="GO" id="GO:0022857">
    <property type="term" value="F:transmembrane transporter activity"/>
    <property type="evidence" value="ECO:0007669"/>
    <property type="project" value="InterPro"/>
</dbReference>
<dbReference type="Pfam" id="PF10342">
    <property type="entry name" value="Kre9_KNH"/>
    <property type="match status" value="1"/>
</dbReference>
<evidence type="ECO:0000256" key="4">
    <source>
        <dbReference type="ARBA" id="ARBA00022729"/>
    </source>
</evidence>
<sequence length="791" mass="87073">MEPNDLREPPVSRPEEAKHDIGTVEHHETLARLPPALVLFSDLNDFHNTVDPVEEKKLVRKIDFMILPYLAVCYAFFYIDKTTLSFAAIFGIKDDLNLHGTQYSWLSSMFYLGFLFWAFPTNFLLQRLPIGKYLGANIFAWGFFLILQAACNSFKTILVLRFLAGAAEACSDPAFMLITSMWYTRKQQPVRIGIWYLANGGGIALGGLLGFGIGHLKGALPSWKYEFVVIGSLCCAWGRRLAVHRLRDNQTGVENKHLKWYQVKEAFSDVKLPLFFILGVVGNIPNGGISNFGTLIIKGFGFSTLGTTLMQVPYGVFIALSILTCVLINDRIENRRCLMILIFLCPNISGAFGLRYVAQHHKVGRYICYLLTGPYNAAFVLILSLQIANTAGHTKKVVTNAALFLGYCTGNIAGPFFYKTDQSSTYELGIWSMIVSHLAEVCIISLFWSLMWRGNRRRNKLQGVGKYGRDSGIQGKGQGENETVEDEAEMDLDATAFGDLTDRENLNDKVLALAAERLSNMIPRSFWLLAGLLPHALAYPKFTEPAAGSTKDATSTLSIKWEDSEDSPSISQLSTYQLFLVGGGNDESKQVISTLVSDGKFSDGNVATSTVNVSLGGLDTNAWFLKMVAGAAQGGTVTAYSDRFTLTEMTSTFTNEIQSAIAELSSDSDVPAAENDITSTELRNDLKERDAAASAFTETGSFAVAYTLQTGQTRYAPMPSIPPTSITAKSASMKYPTSAFTIATTYLSTPYQIFTTTDSQTWTTSSMENTASAAAAPTDTAMRKYLNRWKD</sequence>
<dbReference type="AlphaFoldDB" id="A0A0G2FX92"/>
<dbReference type="InterPro" id="IPR008659">
    <property type="entry name" value="Kre9/Knh1_C"/>
</dbReference>
<name>A0A0G2FX92_PHACM</name>
<comment type="caution">
    <text evidence="11">The sequence shown here is derived from an EMBL/GenBank/DDBJ whole genome shotgun (WGS) entry which is preliminary data.</text>
</comment>
<dbReference type="GO" id="GO:0042546">
    <property type="term" value="P:cell wall biogenesis"/>
    <property type="evidence" value="ECO:0007669"/>
    <property type="project" value="InterPro"/>
</dbReference>
<dbReference type="Pfam" id="PF05390">
    <property type="entry name" value="Kre9_KNH1_C"/>
    <property type="match status" value="1"/>
</dbReference>
<evidence type="ECO:0000256" key="8">
    <source>
        <dbReference type="SAM" id="Phobius"/>
    </source>
</evidence>
<feature type="transmembrane region" description="Helical" evidence="8">
    <location>
        <begin position="337"/>
        <end position="357"/>
    </location>
</feature>
<evidence type="ECO:0000256" key="5">
    <source>
        <dbReference type="ARBA" id="ARBA00022989"/>
    </source>
</evidence>
<dbReference type="Proteomes" id="UP000053317">
    <property type="component" value="Unassembled WGS sequence"/>
</dbReference>
<feature type="transmembrane region" description="Helical" evidence="8">
    <location>
        <begin position="274"/>
        <end position="297"/>
    </location>
</feature>
<evidence type="ECO:0000256" key="6">
    <source>
        <dbReference type="ARBA" id="ARBA00023136"/>
    </source>
</evidence>
<dbReference type="OrthoDB" id="6730379at2759"/>
<dbReference type="InterPro" id="IPR018466">
    <property type="entry name" value="Kre9/Knh1-like_N"/>
</dbReference>
<feature type="transmembrane region" description="Helical" evidence="8">
    <location>
        <begin position="104"/>
        <end position="125"/>
    </location>
</feature>
<keyword evidence="3 8" id="KW-0812">Transmembrane</keyword>
<gene>
    <name evidence="11" type="ORF">UCRPC4_g05912</name>
</gene>
<reference evidence="11 12" key="2">
    <citation type="submission" date="2015-05" db="EMBL/GenBank/DDBJ databases">
        <authorList>
            <person name="Morales-Cruz A."/>
            <person name="Amrine K.C."/>
            <person name="Cantu D."/>
        </authorList>
    </citation>
    <scope>NUCLEOTIDE SEQUENCE [LARGE SCALE GENOMIC DNA]</scope>
    <source>
        <strain evidence="11">UCRPC4</strain>
    </source>
</reference>
<keyword evidence="12" id="KW-1185">Reference proteome</keyword>
<dbReference type="InterPro" id="IPR036259">
    <property type="entry name" value="MFS_trans_sf"/>
</dbReference>
<evidence type="ECO:0000256" key="2">
    <source>
        <dbReference type="ARBA" id="ARBA00022448"/>
    </source>
</evidence>
<evidence type="ECO:0000256" key="3">
    <source>
        <dbReference type="ARBA" id="ARBA00022692"/>
    </source>
</evidence>
<evidence type="ECO:0000313" key="12">
    <source>
        <dbReference type="Proteomes" id="UP000053317"/>
    </source>
</evidence>
<dbReference type="Gene3D" id="1.20.1250.20">
    <property type="entry name" value="MFS general substrate transporter like domains"/>
    <property type="match status" value="1"/>
</dbReference>
<evidence type="ECO:0000256" key="7">
    <source>
        <dbReference type="SAM" id="MobiDB-lite"/>
    </source>
</evidence>